<dbReference type="InterPro" id="IPR006146">
    <property type="entry name" value="5'-Nucleotdase_CS"/>
</dbReference>
<comment type="caution">
    <text evidence="11">The sequence shown here is derived from an EMBL/GenBank/DDBJ whole genome shotgun (WGS) entry which is preliminary data.</text>
</comment>
<keyword evidence="6 8" id="KW-0547">Nucleotide-binding</keyword>
<dbReference type="FunFam" id="3.60.21.10:FF:000020">
    <property type="entry name" value="NT5E isoform 4"/>
    <property type="match status" value="1"/>
</dbReference>
<organism evidence="11 12">
    <name type="scientific">Dreissena polymorpha</name>
    <name type="common">Zebra mussel</name>
    <name type="synonym">Mytilus polymorpha</name>
    <dbReference type="NCBI Taxonomy" id="45954"/>
    <lineage>
        <taxon>Eukaryota</taxon>
        <taxon>Metazoa</taxon>
        <taxon>Spiralia</taxon>
        <taxon>Lophotrochozoa</taxon>
        <taxon>Mollusca</taxon>
        <taxon>Bivalvia</taxon>
        <taxon>Autobranchia</taxon>
        <taxon>Heteroconchia</taxon>
        <taxon>Euheterodonta</taxon>
        <taxon>Imparidentia</taxon>
        <taxon>Neoheterodontei</taxon>
        <taxon>Myida</taxon>
        <taxon>Dreissenoidea</taxon>
        <taxon>Dreissenidae</taxon>
        <taxon>Dreissena</taxon>
    </lineage>
</organism>
<feature type="domain" description="Calcineurin-like phosphoesterase" evidence="9">
    <location>
        <begin position="10"/>
        <end position="225"/>
    </location>
</feature>
<dbReference type="EC" id="3.1.3.5" evidence="3"/>
<reference evidence="11" key="2">
    <citation type="submission" date="2020-11" db="EMBL/GenBank/DDBJ databases">
        <authorList>
            <person name="McCartney M.A."/>
            <person name="Auch B."/>
            <person name="Kono T."/>
            <person name="Mallez S."/>
            <person name="Becker A."/>
            <person name="Gohl D.M."/>
            <person name="Silverstein K.A.T."/>
            <person name="Koren S."/>
            <person name="Bechman K.B."/>
            <person name="Herman A."/>
            <person name="Abrahante J.E."/>
            <person name="Garbe J."/>
        </authorList>
    </citation>
    <scope>NUCLEOTIDE SEQUENCE</scope>
    <source>
        <strain evidence="11">Duluth1</strain>
        <tissue evidence="11">Whole animal</tissue>
    </source>
</reference>
<comment type="catalytic activity">
    <reaction evidence="1">
        <text>a ribonucleoside 5'-phosphate + H2O = a ribonucleoside + phosphate</text>
        <dbReference type="Rhea" id="RHEA:12484"/>
        <dbReference type="ChEBI" id="CHEBI:15377"/>
        <dbReference type="ChEBI" id="CHEBI:18254"/>
        <dbReference type="ChEBI" id="CHEBI:43474"/>
        <dbReference type="ChEBI" id="CHEBI:58043"/>
        <dbReference type="EC" id="3.1.3.5"/>
    </reaction>
</comment>
<dbReference type="SUPFAM" id="SSF56300">
    <property type="entry name" value="Metallo-dependent phosphatases"/>
    <property type="match status" value="1"/>
</dbReference>
<evidence type="ECO:0000256" key="2">
    <source>
        <dbReference type="ARBA" id="ARBA00006654"/>
    </source>
</evidence>
<dbReference type="SUPFAM" id="SSF55816">
    <property type="entry name" value="5'-nucleotidase (syn. UDP-sugar hydrolase), C-terminal domain"/>
    <property type="match status" value="1"/>
</dbReference>
<dbReference type="PROSITE" id="PS00786">
    <property type="entry name" value="5_NUCLEOTIDASE_2"/>
    <property type="match status" value="1"/>
</dbReference>
<dbReference type="Gene3D" id="3.90.780.10">
    <property type="entry name" value="5'-Nucleotidase, C-terminal domain"/>
    <property type="match status" value="1"/>
</dbReference>
<dbReference type="EMBL" id="JAIWYP010000011">
    <property type="protein sequence ID" value="KAH3739912.1"/>
    <property type="molecule type" value="Genomic_DNA"/>
</dbReference>
<name>A0A9D4I111_DREPO</name>
<reference evidence="11" key="1">
    <citation type="journal article" date="2019" name="bioRxiv">
        <title>The Genome of the Zebra Mussel, Dreissena polymorpha: A Resource for Invasive Species Research.</title>
        <authorList>
            <person name="McCartney M.A."/>
            <person name="Auch B."/>
            <person name="Kono T."/>
            <person name="Mallez S."/>
            <person name="Zhang Y."/>
            <person name="Obille A."/>
            <person name="Becker A."/>
            <person name="Abrahante J.E."/>
            <person name="Garbe J."/>
            <person name="Badalamenti J.P."/>
            <person name="Herman A."/>
            <person name="Mangelson H."/>
            <person name="Liachko I."/>
            <person name="Sullivan S."/>
            <person name="Sone E.D."/>
            <person name="Koren S."/>
            <person name="Silverstein K.A.T."/>
            <person name="Beckman K.B."/>
            <person name="Gohl D.M."/>
        </authorList>
    </citation>
    <scope>NUCLEOTIDE SEQUENCE</scope>
    <source>
        <strain evidence="11">Duluth1</strain>
        <tissue evidence="11">Whole animal</tissue>
    </source>
</reference>
<dbReference type="PROSITE" id="PS00785">
    <property type="entry name" value="5_NUCLEOTIDASE_1"/>
    <property type="match status" value="1"/>
</dbReference>
<evidence type="ECO:0000313" key="12">
    <source>
        <dbReference type="Proteomes" id="UP000828390"/>
    </source>
</evidence>
<evidence type="ECO:0000259" key="10">
    <source>
        <dbReference type="Pfam" id="PF02872"/>
    </source>
</evidence>
<dbReference type="Gene3D" id="3.60.21.10">
    <property type="match status" value="1"/>
</dbReference>
<dbReference type="InterPro" id="IPR029052">
    <property type="entry name" value="Metallo-depent_PP-like"/>
</dbReference>
<evidence type="ECO:0000313" key="11">
    <source>
        <dbReference type="EMBL" id="KAH3739912.1"/>
    </source>
</evidence>
<evidence type="ECO:0000256" key="7">
    <source>
        <dbReference type="ARBA" id="ARBA00022801"/>
    </source>
</evidence>
<dbReference type="InterPro" id="IPR008334">
    <property type="entry name" value="5'-Nucleotdase_C"/>
</dbReference>
<dbReference type="AlphaFoldDB" id="A0A9D4I111"/>
<dbReference type="GO" id="GO:0008253">
    <property type="term" value="F:5'-nucleotidase activity"/>
    <property type="evidence" value="ECO:0007669"/>
    <property type="project" value="UniProtKB-EC"/>
</dbReference>
<dbReference type="Pfam" id="PF02872">
    <property type="entry name" value="5_nucleotid_C"/>
    <property type="match status" value="1"/>
</dbReference>
<gene>
    <name evidence="11" type="ORF">DPMN_046602</name>
</gene>
<evidence type="ECO:0000256" key="4">
    <source>
        <dbReference type="ARBA" id="ARBA00022723"/>
    </source>
</evidence>
<evidence type="ECO:0000256" key="6">
    <source>
        <dbReference type="ARBA" id="ARBA00022741"/>
    </source>
</evidence>
<evidence type="ECO:0000256" key="3">
    <source>
        <dbReference type="ARBA" id="ARBA00012643"/>
    </source>
</evidence>
<sequence length="561" mass="61330">MVTTSLAFDLTILHTNDVHARFEQFNKYGSDCSEKEVGSGQCYGGVARRLTKLNEIRRSHRNVLLLDAGDQFMGTLWFFLYKGMAAAHFMNKLGYDVMALGNHEFDLGVEELARFLDNVTHDVISSNIDVTRESLLQEKINKSVIKTIGGQRIGIIGYTTQETVFISAPGPTLTFNDEIASIRYEVAVLQAAGVNKIIALGHAGHTLDKEIAKIDGIDVVVGGHTDTFLYTGTPPSNESPVDVYPVVVQQPQGGRALVVQDYTFGKYLGYLNVTFDVNGAVTSYGGNPILLDASVPEDPGLLVEVATWRLDVDALKTNVIGETVVTLDGRREICRLRECNLGNLMADAMVDYYAKGFNHANTTWALSAIAMMNSGGIRASIKKGNITTGNANTVQPFQNEVDLISVTGANLREQLEWSVGEYNPVDAHGRFMQFSGLHVTYNLLKPSMHRVVDVQVRCLECDIPNYSPLKDDAIYPILLPAFIVGGGDGFNFQPIEHLPLNTLDVEVTMSYLAKHAPVYPSVEGRIRFQTPSGPTTSGTDGIVSGMTPMALLLTLCSYFLS</sequence>
<protein>
    <recommendedName>
        <fullName evidence="3">5'-nucleotidase</fullName>
        <ecNumber evidence="3">3.1.3.5</ecNumber>
    </recommendedName>
</protein>
<dbReference type="InterPro" id="IPR006179">
    <property type="entry name" value="5_nucleotidase/apyrase"/>
</dbReference>
<evidence type="ECO:0000259" key="9">
    <source>
        <dbReference type="Pfam" id="PF00149"/>
    </source>
</evidence>
<keyword evidence="5" id="KW-0732">Signal</keyword>
<evidence type="ECO:0000256" key="1">
    <source>
        <dbReference type="ARBA" id="ARBA00000815"/>
    </source>
</evidence>
<keyword evidence="7 8" id="KW-0378">Hydrolase</keyword>
<proteinExistence type="inferred from homology"/>
<dbReference type="FunFam" id="3.90.780.10:FF:000001">
    <property type="entry name" value="NT5E isoform 3"/>
    <property type="match status" value="1"/>
</dbReference>
<keyword evidence="12" id="KW-1185">Reference proteome</keyword>
<dbReference type="GO" id="GO:0046872">
    <property type="term" value="F:metal ion binding"/>
    <property type="evidence" value="ECO:0007669"/>
    <property type="project" value="UniProtKB-KW"/>
</dbReference>
<dbReference type="InterPro" id="IPR004843">
    <property type="entry name" value="Calcineurin-like_PHP"/>
</dbReference>
<dbReference type="GO" id="GO:0000166">
    <property type="term" value="F:nucleotide binding"/>
    <property type="evidence" value="ECO:0007669"/>
    <property type="project" value="UniProtKB-KW"/>
</dbReference>
<dbReference type="PANTHER" id="PTHR11575:SF24">
    <property type="entry name" value="5'-NUCLEOTIDASE"/>
    <property type="match status" value="1"/>
</dbReference>
<dbReference type="InterPro" id="IPR036907">
    <property type="entry name" value="5'-Nucleotdase_C_sf"/>
</dbReference>
<comment type="similarity">
    <text evidence="2 8">Belongs to the 5'-nucleotidase family.</text>
</comment>
<keyword evidence="4" id="KW-0479">Metal-binding</keyword>
<dbReference type="Pfam" id="PF00149">
    <property type="entry name" value="Metallophos"/>
    <property type="match status" value="1"/>
</dbReference>
<feature type="domain" description="5'-Nucleotidase C-terminal" evidence="10">
    <location>
        <begin position="319"/>
        <end position="491"/>
    </location>
</feature>
<dbReference type="PRINTS" id="PR01607">
    <property type="entry name" value="APYRASEFAMLY"/>
</dbReference>
<dbReference type="PANTHER" id="PTHR11575">
    <property type="entry name" value="5'-NUCLEOTIDASE-RELATED"/>
    <property type="match status" value="1"/>
</dbReference>
<dbReference type="Proteomes" id="UP000828390">
    <property type="component" value="Unassembled WGS sequence"/>
</dbReference>
<dbReference type="GO" id="GO:0016020">
    <property type="term" value="C:membrane"/>
    <property type="evidence" value="ECO:0007669"/>
    <property type="project" value="UniProtKB-ARBA"/>
</dbReference>
<evidence type="ECO:0000256" key="8">
    <source>
        <dbReference type="RuleBase" id="RU362119"/>
    </source>
</evidence>
<dbReference type="CDD" id="cd07409">
    <property type="entry name" value="MPP_CD73_N"/>
    <property type="match status" value="1"/>
</dbReference>
<dbReference type="GO" id="GO:0009166">
    <property type="term" value="P:nucleotide catabolic process"/>
    <property type="evidence" value="ECO:0007669"/>
    <property type="project" value="InterPro"/>
</dbReference>
<evidence type="ECO:0000256" key="5">
    <source>
        <dbReference type="ARBA" id="ARBA00022729"/>
    </source>
</evidence>
<accession>A0A9D4I111</accession>